<dbReference type="EMBL" id="JACVVK020000052">
    <property type="protein sequence ID" value="KAK7498180.1"/>
    <property type="molecule type" value="Genomic_DNA"/>
</dbReference>
<sequence>SHEERLANQMIVFSVKWARNSGTSLFEIITYKGSCVRTKPRKEVSRFNTEKAEVVQKKKKTFWLASKDRFTGSPLSIHFLPERRRLDQARTVRVQNICHEIGKCSHESCPINKERGGEFVMVNM</sequence>
<organism evidence="1 2">
    <name type="scientific">Batillaria attramentaria</name>
    <dbReference type="NCBI Taxonomy" id="370345"/>
    <lineage>
        <taxon>Eukaryota</taxon>
        <taxon>Metazoa</taxon>
        <taxon>Spiralia</taxon>
        <taxon>Lophotrochozoa</taxon>
        <taxon>Mollusca</taxon>
        <taxon>Gastropoda</taxon>
        <taxon>Caenogastropoda</taxon>
        <taxon>Sorbeoconcha</taxon>
        <taxon>Cerithioidea</taxon>
        <taxon>Batillariidae</taxon>
        <taxon>Batillaria</taxon>
    </lineage>
</organism>
<dbReference type="AlphaFoldDB" id="A0ABD0LFN3"/>
<name>A0ABD0LFN3_9CAEN</name>
<gene>
    <name evidence="1" type="ORF">BaRGS_00010440</name>
</gene>
<feature type="non-terminal residue" evidence="1">
    <location>
        <position position="1"/>
    </location>
</feature>
<proteinExistence type="predicted"/>
<feature type="non-terminal residue" evidence="1">
    <location>
        <position position="124"/>
    </location>
</feature>
<evidence type="ECO:0000313" key="2">
    <source>
        <dbReference type="Proteomes" id="UP001519460"/>
    </source>
</evidence>
<comment type="caution">
    <text evidence="1">The sequence shown here is derived from an EMBL/GenBank/DDBJ whole genome shotgun (WGS) entry which is preliminary data.</text>
</comment>
<protein>
    <submittedName>
        <fullName evidence="1">Uncharacterized protein</fullName>
    </submittedName>
</protein>
<reference evidence="1 2" key="1">
    <citation type="journal article" date="2023" name="Sci. Data">
        <title>Genome assembly of the Korean intertidal mud-creeper Batillaria attramentaria.</title>
        <authorList>
            <person name="Patra A.K."/>
            <person name="Ho P.T."/>
            <person name="Jun S."/>
            <person name="Lee S.J."/>
            <person name="Kim Y."/>
            <person name="Won Y.J."/>
        </authorList>
    </citation>
    <scope>NUCLEOTIDE SEQUENCE [LARGE SCALE GENOMIC DNA]</scope>
    <source>
        <strain evidence="1">Wonlab-2016</strain>
    </source>
</reference>
<dbReference type="Proteomes" id="UP001519460">
    <property type="component" value="Unassembled WGS sequence"/>
</dbReference>
<evidence type="ECO:0000313" key="1">
    <source>
        <dbReference type="EMBL" id="KAK7498180.1"/>
    </source>
</evidence>
<keyword evidence="2" id="KW-1185">Reference proteome</keyword>
<accession>A0ABD0LFN3</accession>